<evidence type="ECO:0000256" key="1">
    <source>
        <dbReference type="SAM" id="Phobius"/>
    </source>
</evidence>
<accession>L2F7B7</accession>
<keyword evidence="3" id="KW-1185">Reference proteome</keyword>
<feature type="transmembrane region" description="Helical" evidence="1">
    <location>
        <begin position="6"/>
        <end position="23"/>
    </location>
</feature>
<gene>
    <name evidence="2" type="ORF">MOMA_00910</name>
</gene>
<dbReference type="Proteomes" id="UP000023795">
    <property type="component" value="Unassembled WGS sequence"/>
</dbReference>
<evidence type="ECO:0000313" key="2">
    <source>
        <dbReference type="EMBL" id="ELA08927.1"/>
    </source>
</evidence>
<proteinExistence type="predicted"/>
<organism evidence="2 3">
    <name type="scientific">Moraxella macacae 0408225</name>
    <dbReference type="NCBI Taxonomy" id="1230338"/>
    <lineage>
        <taxon>Bacteria</taxon>
        <taxon>Pseudomonadati</taxon>
        <taxon>Pseudomonadota</taxon>
        <taxon>Gammaproteobacteria</taxon>
        <taxon>Moraxellales</taxon>
        <taxon>Moraxellaceae</taxon>
        <taxon>Moraxella</taxon>
    </lineage>
</organism>
<protein>
    <submittedName>
        <fullName evidence="2">Uncharacterized protein</fullName>
    </submittedName>
</protein>
<keyword evidence="1" id="KW-1133">Transmembrane helix</keyword>
<dbReference type="OrthoDB" id="6658253at2"/>
<feature type="transmembrane region" description="Helical" evidence="1">
    <location>
        <begin position="35"/>
        <end position="58"/>
    </location>
</feature>
<feature type="transmembrane region" description="Helical" evidence="1">
    <location>
        <begin position="64"/>
        <end position="82"/>
    </location>
</feature>
<sequence length="94" mass="10390">MSFIEWLMLGLVAYAGGFGLRYYRFGNKSPGKKTILALTAGVFGLFVLVFIGLNFWALKKPLDLAFVGVSALVATFIFYYGLTTDNHNTMNPPD</sequence>
<reference evidence="2 3" key="1">
    <citation type="journal article" date="2013" name="Genome Announc.">
        <title>Genome Sequence of Moraxella macacae 0408225, a Novel Bacterial Species Isolated from a Cynomolgus Macaque with Epistaxis.</title>
        <authorList>
            <person name="Ladner J.T."/>
            <person name="Whitehouse C.A."/>
            <person name="Koroleva G.I."/>
            <person name="Palacios G.F."/>
        </authorList>
    </citation>
    <scope>NUCLEOTIDE SEQUENCE [LARGE SCALE GENOMIC DNA]</scope>
    <source>
        <strain evidence="2 3">0408225</strain>
    </source>
</reference>
<dbReference type="EMBL" id="ANIN01000001">
    <property type="protein sequence ID" value="ELA08927.1"/>
    <property type="molecule type" value="Genomic_DNA"/>
</dbReference>
<dbReference type="PATRIC" id="fig|1230338.3.peg.195"/>
<name>L2F7B7_9GAMM</name>
<dbReference type="RefSeq" id="WP_009501326.1">
    <property type="nucleotide sequence ID" value="NZ_ANIN01000001.1"/>
</dbReference>
<keyword evidence="1" id="KW-0472">Membrane</keyword>
<comment type="caution">
    <text evidence="2">The sequence shown here is derived from an EMBL/GenBank/DDBJ whole genome shotgun (WGS) entry which is preliminary data.</text>
</comment>
<dbReference type="STRING" id="1230338.MOMA_00910"/>
<evidence type="ECO:0000313" key="3">
    <source>
        <dbReference type="Proteomes" id="UP000023795"/>
    </source>
</evidence>
<keyword evidence="1" id="KW-0812">Transmembrane</keyword>
<dbReference type="AlphaFoldDB" id="L2F7B7"/>